<dbReference type="STRING" id="471704.A0A195DCT5"/>
<feature type="transmembrane region" description="Helical" evidence="1">
    <location>
        <begin position="52"/>
        <end position="77"/>
    </location>
</feature>
<name>A0A195DCT5_9HYME</name>
<keyword evidence="1" id="KW-0472">Membrane</keyword>
<reference evidence="3 4" key="1">
    <citation type="submission" date="2015-09" db="EMBL/GenBank/DDBJ databases">
        <title>Trachymyrmex cornetzi WGS genome.</title>
        <authorList>
            <person name="Nygaard S."/>
            <person name="Hu H."/>
            <person name="Boomsma J."/>
            <person name="Zhang G."/>
        </authorList>
    </citation>
    <scope>NUCLEOTIDE SEQUENCE [LARGE SCALE GENOMIC DNA]</scope>
    <source>
        <strain evidence="3">Tcor2-1</strain>
        <tissue evidence="3">Whole body</tissue>
    </source>
</reference>
<feature type="chain" id="PRO_5008270384" evidence="2">
    <location>
        <begin position="20"/>
        <end position="237"/>
    </location>
</feature>
<dbReference type="EMBL" id="KQ980989">
    <property type="protein sequence ID" value="KYN10696.1"/>
    <property type="molecule type" value="Genomic_DNA"/>
</dbReference>
<evidence type="ECO:0000256" key="2">
    <source>
        <dbReference type="SAM" id="SignalP"/>
    </source>
</evidence>
<feature type="transmembrane region" description="Helical" evidence="1">
    <location>
        <begin position="98"/>
        <end position="117"/>
    </location>
</feature>
<evidence type="ECO:0000313" key="3">
    <source>
        <dbReference type="EMBL" id="KYN10696.1"/>
    </source>
</evidence>
<feature type="transmembrane region" description="Helical" evidence="1">
    <location>
        <begin position="210"/>
        <end position="231"/>
    </location>
</feature>
<protein>
    <submittedName>
        <fullName evidence="3">Ubiquitin-conjugating enzyme E2 J2</fullName>
    </submittedName>
</protein>
<evidence type="ECO:0000256" key="1">
    <source>
        <dbReference type="SAM" id="Phobius"/>
    </source>
</evidence>
<keyword evidence="4" id="KW-1185">Reference proteome</keyword>
<keyword evidence="2" id="KW-0732">Signal</keyword>
<feature type="signal peptide" evidence="2">
    <location>
        <begin position="1"/>
        <end position="19"/>
    </location>
</feature>
<dbReference type="InterPro" id="IPR016135">
    <property type="entry name" value="UBQ-conjugating_enzyme/RWD"/>
</dbReference>
<organism evidence="3 4">
    <name type="scientific">Trachymyrmex cornetzi</name>
    <dbReference type="NCBI Taxonomy" id="471704"/>
    <lineage>
        <taxon>Eukaryota</taxon>
        <taxon>Metazoa</taxon>
        <taxon>Ecdysozoa</taxon>
        <taxon>Arthropoda</taxon>
        <taxon>Hexapoda</taxon>
        <taxon>Insecta</taxon>
        <taxon>Pterygota</taxon>
        <taxon>Neoptera</taxon>
        <taxon>Endopterygota</taxon>
        <taxon>Hymenoptera</taxon>
        <taxon>Apocrita</taxon>
        <taxon>Aculeata</taxon>
        <taxon>Formicoidea</taxon>
        <taxon>Formicidae</taxon>
        <taxon>Myrmicinae</taxon>
        <taxon>Trachymyrmex</taxon>
    </lineage>
</organism>
<accession>A0A195DCT5</accession>
<keyword evidence="1" id="KW-1133">Transmembrane helix</keyword>
<proteinExistence type="predicted"/>
<evidence type="ECO:0000313" key="4">
    <source>
        <dbReference type="Proteomes" id="UP000078492"/>
    </source>
</evidence>
<dbReference type="AlphaFoldDB" id="A0A195DCT5"/>
<gene>
    <name evidence="3" type="ORF">ALC57_17303</name>
</gene>
<sequence length="237" mass="25747">MNASFLAWLLGTPCLVTNAKWVTANTRAATLASNNLASKGGYKLRTTSSTRGVITLTSTISSGTVLLLTVPAIVRCLRQITKSTRSAPRKTAASAPRATATTVSIPVAVVGGPALLIDIGELMVIEKSPTLGSINTTDYEKRQLAAQSLEYNLRDKMFCELFPETVETIRTELERRKELEKQARHQSTASEVSSLIRDQFQRDQSPLHSALANLVVIIGFAAFAYTVNYVLKSIAME</sequence>
<dbReference type="Proteomes" id="UP000078492">
    <property type="component" value="Unassembled WGS sequence"/>
</dbReference>
<keyword evidence="1" id="KW-0812">Transmembrane</keyword>
<dbReference type="Gene3D" id="3.10.110.10">
    <property type="entry name" value="Ubiquitin Conjugating Enzyme"/>
    <property type="match status" value="1"/>
</dbReference>